<gene>
    <name evidence="1" type="ORF">ACFQH5_13350</name>
</gene>
<protein>
    <recommendedName>
        <fullName evidence="3">Transmembrane protein</fullName>
    </recommendedName>
</protein>
<evidence type="ECO:0008006" key="3">
    <source>
        <dbReference type="Google" id="ProtNLM"/>
    </source>
</evidence>
<name>A0ABW2F0X1_9GAMM</name>
<comment type="caution">
    <text evidence="1">The sequence shown here is derived from an EMBL/GenBank/DDBJ whole genome shotgun (WGS) entry which is preliminary data.</text>
</comment>
<proteinExistence type="predicted"/>
<evidence type="ECO:0000313" key="2">
    <source>
        <dbReference type="Proteomes" id="UP001596411"/>
    </source>
</evidence>
<dbReference type="RefSeq" id="WP_346060463.1">
    <property type="nucleotide sequence ID" value="NZ_BAAADR010000001.1"/>
</dbReference>
<dbReference type="Proteomes" id="UP001596411">
    <property type="component" value="Unassembled WGS sequence"/>
</dbReference>
<accession>A0ABW2F0X1</accession>
<dbReference type="EMBL" id="JBHSZP010000026">
    <property type="protein sequence ID" value="MFC7090537.1"/>
    <property type="molecule type" value="Genomic_DNA"/>
</dbReference>
<organism evidence="1 2">
    <name type="scientific">Halomonas salifodinae</name>
    <dbReference type="NCBI Taxonomy" id="438745"/>
    <lineage>
        <taxon>Bacteria</taxon>
        <taxon>Pseudomonadati</taxon>
        <taxon>Pseudomonadota</taxon>
        <taxon>Gammaproteobacteria</taxon>
        <taxon>Oceanospirillales</taxon>
        <taxon>Halomonadaceae</taxon>
        <taxon>Halomonas</taxon>
    </lineage>
</organism>
<keyword evidence="2" id="KW-1185">Reference proteome</keyword>
<reference evidence="2" key="1">
    <citation type="journal article" date="2019" name="Int. J. Syst. Evol. Microbiol.">
        <title>The Global Catalogue of Microorganisms (GCM) 10K type strain sequencing project: providing services to taxonomists for standard genome sequencing and annotation.</title>
        <authorList>
            <consortium name="The Broad Institute Genomics Platform"/>
            <consortium name="The Broad Institute Genome Sequencing Center for Infectious Disease"/>
            <person name="Wu L."/>
            <person name="Ma J."/>
        </authorList>
    </citation>
    <scope>NUCLEOTIDE SEQUENCE [LARGE SCALE GENOMIC DNA]</scope>
    <source>
        <strain evidence="2">CGMCC 1.13666</strain>
    </source>
</reference>
<sequence>MMTRPRHSRLKLLLLMALFAAPLLSAWAMVTWRVGIPEGRTAHGQLAPELPALADWPLEEPMTASEHWVLAFDCRGDCAAEADRWWRLHRALGREAPRLERLRIVAAEAMPGQAALPGERLASWRSPPAWGEPGALWLLSPQGEVVLGYSPGAPLRDVMDDLQHLLKVNPERGASSN</sequence>
<evidence type="ECO:0000313" key="1">
    <source>
        <dbReference type="EMBL" id="MFC7090537.1"/>
    </source>
</evidence>